<dbReference type="PANTHER" id="PTHR43158:SF2">
    <property type="entry name" value="SKFA PEPTIDE EXPORT ATP-BINDING PROTEIN SKFE"/>
    <property type="match status" value="1"/>
</dbReference>
<accession>L0HIY3</accession>
<dbReference type="SUPFAM" id="SSF52540">
    <property type="entry name" value="P-loop containing nucleoside triphosphate hydrolases"/>
    <property type="match status" value="1"/>
</dbReference>
<gene>
    <name evidence="4" type="ordered locus">Metfor_2258</name>
</gene>
<dbReference type="PANTHER" id="PTHR43158">
    <property type="entry name" value="SKFA PEPTIDE EXPORT ATP-BINDING PROTEIN SKFE"/>
    <property type="match status" value="1"/>
</dbReference>
<dbReference type="eggNOG" id="arCOG05270">
    <property type="taxonomic scope" value="Archaea"/>
</dbReference>
<protein>
    <submittedName>
        <fullName evidence="4">ABC-type molybdenum transport system, ATPase component/photorepair protein PhrA</fullName>
    </submittedName>
</protein>
<evidence type="ECO:0000259" key="3">
    <source>
        <dbReference type="PROSITE" id="PS50893"/>
    </source>
</evidence>
<reference evidence="4 5" key="2">
    <citation type="journal article" date="2014" name="Genome Announc.">
        <title>Complete Genome Sequence of Methanoregula formicica SMSPT, a Mesophilic Hydrogenotrophic Methanogen Isolated from a Methanogenic Upflow Anaerobic Sludge Blanket Reactor.</title>
        <authorList>
            <person name="Yamamoto K."/>
            <person name="Tamaki H."/>
            <person name="Cadillo-Quiroz H."/>
            <person name="Imachi H."/>
            <person name="Kyrpides N."/>
            <person name="Woyke T."/>
            <person name="Goodwin L."/>
            <person name="Zinder S.H."/>
            <person name="Kamagata Y."/>
            <person name="Liu W.T."/>
        </authorList>
    </citation>
    <scope>NUCLEOTIDE SEQUENCE [LARGE SCALE GENOMIC DNA]</scope>
    <source>
        <strain evidence="5">DSM 22288 / NBRC 105244 / SMSP</strain>
    </source>
</reference>
<dbReference type="Gene3D" id="3.40.50.300">
    <property type="entry name" value="P-loop containing nucleotide triphosphate hydrolases"/>
    <property type="match status" value="1"/>
</dbReference>
<dbReference type="PROSITE" id="PS50893">
    <property type="entry name" value="ABC_TRANSPORTER_2"/>
    <property type="match status" value="1"/>
</dbReference>
<dbReference type="InterPro" id="IPR003439">
    <property type="entry name" value="ABC_transporter-like_ATP-bd"/>
</dbReference>
<dbReference type="HOGENOM" id="CLU_000604_1_11_2"/>
<dbReference type="EMBL" id="CP003167">
    <property type="protein sequence ID" value="AGB03263.1"/>
    <property type="molecule type" value="Genomic_DNA"/>
</dbReference>
<organism evidence="4 5">
    <name type="scientific">Methanoregula formicica (strain DSM 22288 / NBRC 105244 / SMSP)</name>
    <dbReference type="NCBI Taxonomy" id="593750"/>
    <lineage>
        <taxon>Archaea</taxon>
        <taxon>Methanobacteriati</taxon>
        <taxon>Methanobacteriota</taxon>
        <taxon>Stenosarchaea group</taxon>
        <taxon>Methanomicrobia</taxon>
        <taxon>Methanomicrobiales</taxon>
        <taxon>Methanoregulaceae</taxon>
        <taxon>Methanoregula</taxon>
    </lineage>
</organism>
<dbReference type="STRING" id="593750.Metfor_2258"/>
<evidence type="ECO:0000256" key="2">
    <source>
        <dbReference type="ARBA" id="ARBA00022840"/>
    </source>
</evidence>
<dbReference type="InterPro" id="IPR017871">
    <property type="entry name" value="ABC_transporter-like_CS"/>
</dbReference>
<dbReference type="KEGG" id="mfo:Metfor_2258"/>
<keyword evidence="5" id="KW-1185">Reference proteome</keyword>
<name>L0HIY3_METFS</name>
<keyword evidence="1" id="KW-0547">Nucleotide-binding</keyword>
<dbReference type="Proteomes" id="UP000010824">
    <property type="component" value="Chromosome"/>
</dbReference>
<feature type="domain" description="ABC transporter" evidence="3">
    <location>
        <begin position="9"/>
        <end position="249"/>
    </location>
</feature>
<proteinExistence type="predicted"/>
<dbReference type="GO" id="GO:0016887">
    <property type="term" value="F:ATP hydrolysis activity"/>
    <property type="evidence" value="ECO:0007669"/>
    <property type="project" value="InterPro"/>
</dbReference>
<reference evidence="5" key="1">
    <citation type="submission" date="2011-12" db="EMBL/GenBank/DDBJ databases">
        <title>Complete sequence of Methanoregula formicicum SMSP.</title>
        <authorList>
            <person name="Lucas S."/>
            <person name="Han J."/>
            <person name="Lapidus A."/>
            <person name="Cheng J.-F."/>
            <person name="Goodwin L."/>
            <person name="Pitluck S."/>
            <person name="Peters L."/>
            <person name="Ovchinnikova G."/>
            <person name="Teshima H."/>
            <person name="Detter J.C."/>
            <person name="Han C."/>
            <person name="Tapia R."/>
            <person name="Land M."/>
            <person name="Hauser L."/>
            <person name="Kyrpides N."/>
            <person name="Ivanova N."/>
            <person name="Pagani I."/>
            <person name="Imachi H."/>
            <person name="Tamaki H."/>
            <person name="Sekiguchi Y."/>
            <person name="Kamagata Y."/>
            <person name="Cadillo-Quiroz H."/>
            <person name="Zinder S."/>
            <person name="Liu W.-T."/>
            <person name="Woyke T."/>
        </authorList>
    </citation>
    <scope>NUCLEOTIDE SEQUENCE [LARGE SCALE GENOMIC DNA]</scope>
    <source>
        <strain evidence="5">DSM 22288 / NBRC 105244 / SMSP</strain>
    </source>
</reference>
<dbReference type="RefSeq" id="WP_015286226.1">
    <property type="nucleotide sequence ID" value="NC_019943.1"/>
</dbReference>
<sequence length="264" mass="29526">MNAHDPPFLEFENVTVFHGEKMVLDSLSLAIRRGESVAILGPNGAGKSTFIRTIMREFYPVLDRGPVTFRICGRDTWDVFALRSAFGIVSNDLQYAFTREITGREVILSGFFSSIGLFNREITPEMERRADKISAFLEVGHICNRPMTELSSGEARRFLIGRAMVHDPEVLILDEPTNSLDLHALHAFRQTIRKIASNGTAIILVTHNLQDIIPEIVRVILMKNGSIVGDGPKEQLLADGPVSRLFDVPVSIRKDDGYYYATGY</sequence>
<evidence type="ECO:0000313" key="5">
    <source>
        <dbReference type="Proteomes" id="UP000010824"/>
    </source>
</evidence>
<dbReference type="SMART" id="SM00382">
    <property type="entry name" value="AAA"/>
    <property type="match status" value="1"/>
</dbReference>
<evidence type="ECO:0000256" key="1">
    <source>
        <dbReference type="ARBA" id="ARBA00022741"/>
    </source>
</evidence>
<dbReference type="GeneID" id="14309650"/>
<dbReference type="InterPro" id="IPR027417">
    <property type="entry name" value="P-loop_NTPase"/>
</dbReference>
<dbReference type="InParanoid" id="L0HIY3"/>
<dbReference type="InterPro" id="IPR003593">
    <property type="entry name" value="AAA+_ATPase"/>
</dbReference>
<dbReference type="OrthoDB" id="10909at2157"/>
<dbReference type="Pfam" id="PF00005">
    <property type="entry name" value="ABC_tran"/>
    <property type="match status" value="1"/>
</dbReference>
<dbReference type="PROSITE" id="PS00211">
    <property type="entry name" value="ABC_TRANSPORTER_1"/>
    <property type="match status" value="1"/>
</dbReference>
<evidence type="ECO:0000313" key="4">
    <source>
        <dbReference type="EMBL" id="AGB03263.1"/>
    </source>
</evidence>
<dbReference type="GO" id="GO:0005524">
    <property type="term" value="F:ATP binding"/>
    <property type="evidence" value="ECO:0007669"/>
    <property type="project" value="UniProtKB-KW"/>
</dbReference>
<dbReference type="AlphaFoldDB" id="L0HIY3"/>
<keyword evidence="2" id="KW-0067">ATP-binding</keyword>